<keyword evidence="3 7" id="KW-0812">Transmembrane</keyword>
<evidence type="ECO:0000313" key="10">
    <source>
        <dbReference type="EMBL" id="TWJ14039.1"/>
    </source>
</evidence>
<keyword evidence="11" id="KW-1185">Reference proteome</keyword>
<dbReference type="Gene3D" id="1.20.1730.10">
    <property type="entry name" value="Sodium/glucose cotransporter"/>
    <property type="match status" value="1"/>
</dbReference>
<dbReference type="InterPro" id="IPR003018">
    <property type="entry name" value="GAF"/>
</dbReference>
<feature type="transmembrane region" description="Helical" evidence="7">
    <location>
        <begin position="168"/>
        <end position="186"/>
    </location>
</feature>
<keyword evidence="4" id="KW-0378">Hydrolase</keyword>
<comment type="subcellular location">
    <subcellularLocation>
        <location evidence="1">Membrane</location>
        <topology evidence="1">Multi-pass membrane protein</topology>
    </subcellularLocation>
</comment>
<dbReference type="GO" id="GO:0016791">
    <property type="term" value="F:phosphatase activity"/>
    <property type="evidence" value="ECO:0007669"/>
    <property type="project" value="TreeGrafter"/>
</dbReference>
<keyword evidence="6 7" id="KW-0472">Membrane</keyword>
<dbReference type="InterPro" id="IPR038377">
    <property type="entry name" value="Na/Glc_symporter_sf"/>
</dbReference>
<organism evidence="10 11">
    <name type="scientific">Geobacter argillaceus</name>
    <dbReference type="NCBI Taxonomy" id="345631"/>
    <lineage>
        <taxon>Bacteria</taxon>
        <taxon>Pseudomonadati</taxon>
        <taxon>Thermodesulfobacteriota</taxon>
        <taxon>Desulfuromonadia</taxon>
        <taxon>Geobacterales</taxon>
        <taxon>Geobacteraceae</taxon>
        <taxon>Geobacter</taxon>
    </lineage>
</organism>
<dbReference type="GO" id="GO:0016020">
    <property type="term" value="C:membrane"/>
    <property type="evidence" value="ECO:0007669"/>
    <property type="project" value="UniProtKB-SubCell"/>
</dbReference>
<dbReference type="SMART" id="SM00065">
    <property type="entry name" value="GAF"/>
    <property type="match status" value="1"/>
</dbReference>
<evidence type="ECO:0000313" key="11">
    <source>
        <dbReference type="Proteomes" id="UP000319449"/>
    </source>
</evidence>
<dbReference type="InterPro" id="IPR018212">
    <property type="entry name" value="Na/solute_symporter_CS"/>
</dbReference>
<dbReference type="Pfam" id="PF13185">
    <property type="entry name" value="GAF_2"/>
    <property type="match status" value="1"/>
</dbReference>
<dbReference type="SUPFAM" id="SSF55781">
    <property type="entry name" value="GAF domain-like"/>
    <property type="match status" value="1"/>
</dbReference>
<evidence type="ECO:0000259" key="9">
    <source>
        <dbReference type="SMART" id="SM00331"/>
    </source>
</evidence>
<feature type="transmembrane region" description="Helical" evidence="7">
    <location>
        <begin position="12"/>
        <end position="36"/>
    </location>
</feature>
<dbReference type="PANTHER" id="PTHR43156:SF2">
    <property type="entry name" value="STAGE II SPORULATION PROTEIN E"/>
    <property type="match status" value="1"/>
</dbReference>
<feature type="transmembrane region" description="Helical" evidence="7">
    <location>
        <begin position="80"/>
        <end position="101"/>
    </location>
</feature>
<evidence type="ECO:0000256" key="7">
    <source>
        <dbReference type="SAM" id="Phobius"/>
    </source>
</evidence>
<name>A0A562V825_9BACT</name>
<evidence type="ECO:0000256" key="1">
    <source>
        <dbReference type="ARBA" id="ARBA00004141"/>
    </source>
</evidence>
<evidence type="ECO:0000259" key="8">
    <source>
        <dbReference type="SMART" id="SM00065"/>
    </source>
</evidence>
<dbReference type="InterPro" id="IPR036457">
    <property type="entry name" value="PPM-type-like_dom_sf"/>
</dbReference>
<dbReference type="EMBL" id="VLLN01000031">
    <property type="protein sequence ID" value="TWJ14039.1"/>
    <property type="molecule type" value="Genomic_DNA"/>
</dbReference>
<keyword evidence="5 7" id="KW-1133">Transmembrane helix</keyword>
<evidence type="ECO:0000256" key="3">
    <source>
        <dbReference type="ARBA" id="ARBA00022692"/>
    </source>
</evidence>
<gene>
    <name evidence="10" type="ORF">JN12_03538</name>
</gene>
<dbReference type="Gene3D" id="3.60.40.10">
    <property type="entry name" value="PPM-type phosphatase domain"/>
    <property type="match status" value="1"/>
</dbReference>
<evidence type="ECO:0000256" key="5">
    <source>
        <dbReference type="ARBA" id="ARBA00022989"/>
    </source>
</evidence>
<dbReference type="SMART" id="SM00331">
    <property type="entry name" value="PP2C_SIG"/>
    <property type="match status" value="1"/>
</dbReference>
<dbReference type="Pfam" id="PF07228">
    <property type="entry name" value="SpoIIE"/>
    <property type="match status" value="1"/>
</dbReference>
<dbReference type="PROSITE" id="PS00457">
    <property type="entry name" value="NA_SOLUT_SYMP_2"/>
    <property type="match status" value="1"/>
</dbReference>
<proteinExistence type="inferred from homology"/>
<evidence type="ECO:0000256" key="6">
    <source>
        <dbReference type="ARBA" id="ARBA00023136"/>
    </source>
</evidence>
<dbReference type="Proteomes" id="UP000319449">
    <property type="component" value="Unassembled WGS sequence"/>
</dbReference>
<dbReference type="InterPro" id="IPR001734">
    <property type="entry name" value="Na/solute_symporter"/>
</dbReference>
<feature type="transmembrane region" description="Helical" evidence="7">
    <location>
        <begin position="108"/>
        <end position="130"/>
    </location>
</feature>
<dbReference type="AlphaFoldDB" id="A0A562V825"/>
<comment type="similarity">
    <text evidence="2">Belongs to the sodium:solute symporter (SSF) (TC 2.A.21) family.</text>
</comment>
<feature type="domain" description="PPM-type phosphatase" evidence="9">
    <location>
        <begin position="508"/>
        <end position="726"/>
    </location>
</feature>
<dbReference type="PROSITE" id="PS50283">
    <property type="entry name" value="NA_SOLUT_SYMP_3"/>
    <property type="match status" value="1"/>
</dbReference>
<dbReference type="PANTHER" id="PTHR43156">
    <property type="entry name" value="STAGE II SPORULATION PROTEIN E-RELATED"/>
    <property type="match status" value="1"/>
</dbReference>
<feature type="transmembrane region" description="Helical" evidence="7">
    <location>
        <begin position="48"/>
        <end position="68"/>
    </location>
</feature>
<feature type="domain" description="GAF" evidence="8">
    <location>
        <begin position="332"/>
        <end position="481"/>
    </location>
</feature>
<sequence length="727" mass="81037">MLVFIGGFSASAGMVIVESVVISTMILNHLVMPVILKLRIDYSDMSGVLVTIKRMGIITVVFLGYLYYRFIGESYTLTNIGFAAFVATSQFAPAVVGGLYWKRATRIGAITGLLLGFVFWFYTILIPLFVRSGWMESNILDKGLFGLAILRPLELFGLSGFEMLPHSLFWTLFFNLGAFIGISLLTDPDKNEAEQAIKFVDVFKVREEPFPRERMSKAPAIVEFVDLMTKFIGEKEAQAAIAEYLGDKQIDERGSLSEYELPILKRYTEKVLAGSVGAASAGIIIESYMAARGSELEEVFDIFGSVTLGRTTSREQLGVLYEAARVVASGADLKTIQDNILELLRQQFKLDLCMIRMLDEERTVLTVRSQKGTFWWDPKESERGLTMESYAGAAFLTNSEVVVNDVDLMDKPSSIRFAHLKGIKSFAHAPITIEGKPIGVLSAYSESARGMFTDEFKELFTMLAGQIGVAWRNASQTEKLIEAKKRERELQIARTIQLGLLPHCAPDVAGIAIAGRCVPASEVGGDYYDFLLRDGKALDLVIADVSGHNIGAALIMAEARTFIQSIAKNRLRPKEVLSALNEFLYEDLTRAEFFISMFYLKFDCDCHELFFASAGHNPPLVWKKSSRSCFWLDAEGLLLGVKKEVNFEEKQMSLQSGDILMMYTDGITEAADQTGAFFGEHRLRTLLGESCQLSPQEIIDKLFREVRAFTGLQNFDDDLTIVVMKVD</sequence>
<dbReference type="InterPro" id="IPR029016">
    <property type="entry name" value="GAF-like_dom_sf"/>
</dbReference>
<comment type="caution">
    <text evidence="10">The sequence shown here is derived from an EMBL/GenBank/DDBJ whole genome shotgun (WGS) entry which is preliminary data.</text>
</comment>
<accession>A0A562V825</accession>
<dbReference type="SUPFAM" id="SSF81606">
    <property type="entry name" value="PP2C-like"/>
    <property type="match status" value="1"/>
</dbReference>
<evidence type="ECO:0000256" key="2">
    <source>
        <dbReference type="ARBA" id="ARBA00006434"/>
    </source>
</evidence>
<dbReference type="InterPro" id="IPR052016">
    <property type="entry name" value="Bact_Sigma-Reg"/>
</dbReference>
<protein>
    <submittedName>
        <fullName evidence="10">Sigma-B regulation protein RsbU (Phosphoserine phosphatase)</fullName>
    </submittedName>
</protein>
<dbReference type="GO" id="GO:0022857">
    <property type="term" value="F:transmembrane transporter activity"/>
    <property type="evidence" value="ECO:0007669"/>
    <property type="project" value="InterPro"/>
</dbReference>
<dbReference type="InterPro" id="IPR001932">
    <property type="entry name" value="PPM-type_phosphatase-like_dom"/>
</dbReference>
<evidence type="ECO:0000256" key="4">
    <source>
        <dbReference type="ARBA" id="ARBA00022801"/>
    </source>
</evidence>
<reference evidence="10 11" key="1">
    <citation type="submission" date="2019-07" db="EMBL/GenBank/DDBJ databases">
        <title>Genomic Encyclopedia of Archaeal and Bacterial Type Strains, Phase II (KMG-II): from individual species to whole genera.</title>
        <authorList>
            <person name="Goeker M."/>
        </authorList>
    </citation>
    <scope>NUCLEOTIDE SEQUENCE [LARGE SCALE GENOMIC DNA]</scope>
    <source>
        <strain evidence="10 11">ATCC BAA-1139</strain>
    </source>
</reference>
<dbReference type="Gene3D" id="3.30.450.40">
    <property type="match status" value="1"/>
</dbReference>